<protein>
    <submittedName>
        <fullName evidence="3">Transposase</fullName>
    </submittedName>
</protein>
<feature type="compositionally biased region" description="Basic and acidic residues" evidence="1">
    <location>
        <begin position="78"/>
        <end position="89"/>
    </location>
</feature>
<feature type="domain" description="Insertion element IS402-like" evidence="2">
    <location>
        <begin position="1"/>
        <end position="37"/>
    </location>
</feature>
<gene>
    <name evidence="3" type="ORF">KDL28_18660</name>
</gene>
<reference evidence="3" key="1">
    <citation type="submission" date="2021-04" db="EMBL/GenBank/DDBJ databases">
        <title>Pseudonocardia sp. nov., isolated from sandy soil of mangrove forest.</title>
        <authorList>
            <person name="Zan Z."/>
            <person name="Huang R."/>
            <person name="Liu W."/>
        </authorList>
    </citation>
    <scope>NUCLEOTIDE SEQUENCE</scope>
    <source>
        <strain evidence="3">S2-4</strain>
    </source>
</reference>
<evidence type="ECO:0000313" key="3">
    <source>
        <dbReference type="EMBL" id="MCO1657086.1"/>
    </source>
</evidence>
<dbReference type="PANTHER" id="PTHR30007:SF0">
    <property type="entry name" value="TRANSPOSASE"/>
    <property type="match status" value="1"/>
</dbReference>
<dbReference type="PANTHER" id="PTHR30007">
    <property type="entry name" value="PHP DOMAIN PROTEIN"/>
    <property type="match status" value="1"/>
</dbReference>
<dbReference type="Pfam" id="PF13340">
    <property type="entry name" value="DUF4096"/>
    <property type="match status" value="1"/>
</dbReference>
<accession>A0ABT1A257</accession>
<sequence>MVRTGCSWRQLPKDFPPWETVYWYFSRWEDVKVTEEILAAVREQLRVAEAATPSPAPGWWTPRRSRAPTPSAPTAAARRREEDQRPEAVHRHRHPRPTDHVSRGRAHPTTICSV</sequence>
<organism evidence="3 4">
    <name type="scientific">Pseudonocardia humida</name>
    <dbReference type="NCBI Taxonomy" id="2800819"/>
    <lineage>
        <taxon>Bacteria</taxon>
        <taxon>Bacillati</taxon>
        <taxon>Actinomycetota</taxon>
        <taxon>Actinomycetes</taxon>
        <taxon>Pseudonocardiales</taxon>
        <taxon>Pseudonocardiaceae</taxon>
        <taxon>Pseudonocardia</taxon>
    </lineage>
</organism>
<name>A0ABT1A257_9PSEU</name>
<keyword evidence="4" id="KW-1185">Reference proteome</keyword>
<feature type="region of interest" description="Disordered" evidence="1">
    <location>
        <begin position="49"/>
        <end position="114"/>
    </location>
</feature>
<dbReference type="InterPro" id="IPR025161">
    <property type="entry name" value="IS402-like_dom"/>
</dbReference>
<feature type="compositionally biased region" description="Low complexity" evidence="1">
    <location>
        <begin position="67"/>
        <end position="76"/>
    </location>
</feature>
<dbReference type="Proteomes" id="UP001165283">
    <property type="component" value="Unassembled WGS sequence"/>
</dbReference>
<evidence type="ECO:0000313" key="4">
    <source>
        <dbReference type="Proteomes" id="UP001165283"/>
    </source>
</evidence>
<dbReference type="EMBL" id="JAGSOV010000039">
    <property type="protein sequence ID" value="MCO1657086.1"/>
    <property type="molecule type" value="Genomic_DNA"/>
</dbReference>
<proteinExistence type="predicted"/>
<evidence type="ECO:0000259" key="2">
    <source>
        <dbReference type="Pfam" id="PF13340"/>
    </source>
</evidence>
<comment type="caution">
    <text evidence="3">The sequence shown here is derived from an EMBL/GenBank/DDBJ whole genome shotgun (WGS) entry which is preliminary data.</text>
</comment>
<evidence type="ECO:0000256" key="1">
    <source>
        <dbReference type="SAM" id="MobiDB-lite"/>
    </source>
</evidence>